<reference evidence="1 2" key="1">
    <citation type="submission" date="2018-06" db="EMBL/GenBank/DDBJ databases">
        <title>NTM in soil in Japan.</title>
        <authorList>
            <person name="Ohya K."/>
        </authorList>
    </citation>
    <scope>NUCLEOTIDE SEQUENCE [LARGE SCALE GENOMIC DNA]</scope>
    <source>
        <strain evidence="1 2">GF28</strain>
    </source>
</reference>
<protein>
    <submittedName>
        <fullName evidence="1">Uncharacterized protein</fullName>
    </submittedName>
</protein>
<evidence type="ECO:0000313" key="1">
    <source>
        <dbReference type="EMBL" id="RAV08130.1"/>
    </source>
</evidence>
<organism evidence="1 2">
    <name type="scientific">Mycobacterium colombiense</name>
    <dbReference type="NCBI Taxonomy" id="339268"/>
    <lineage>
        <taxon>Bacteria</taxon>
        <taxon>Bacillati</taxon>
        <taxon>Actinomycetota</taxon>
        <taxon>Actinomycetes</taxon>
        <taxon>Mycobacteriales</taxon>
        <taxon>Mycobacteriaceae</taxon>
        <taxon>Mycobacterium</taxon>
        <taxon>Mycobacterium avium complex (MAC)</taxon>
    </lineage>
</organism>
<dbReference type="OrthoDB" id="9839809at2"/>
<evidence type="ECO:0000313" key="2">
    <source>
        <dbReference type="Proteomes" id="UP000250915"/>
    </source>
</evidence>
<dbReference type="Proteomes" id="UP000250915">
    <property type="component" value="Unassembled WGS sequence"/>
</dbReference>
<dbReference type="AlphaFoldDB" id="A0A329LLL0"/>
<dbReference type="RefSeq" id="WP_064893899.1">
    <property type="nucleotide sequence ID" value="NZ_QMEV01000040.1"/>
</dbReference>
<comment type="caution">
    <text evidence="1">The sequence shown here is derived from an EMBL/GenBank/DDBJ whole genome shotgun (WGS) entry which is preliminary data.</text>
</comment>
<accession>A0A329LLL0</accession>
<gene>
    <name evidence="1" type="ORF">DQP57_17435</name>
</gene>
<sequence length="102" mass="11321">MSTADLDTSMTLDDIALVDSSRARRLLQSALRHGLDVYATASTQRCWTIHKPNQRYGGESLTVYGEANNSAHVLYDPSTGSTWEQITQVRAFTIIQAMSDLQ</sequence>
<proteinExistence type="predicted"/>
<name>A0A329LLL0_9MYCO</name>
<dbReference type="EMBL" id="QMEV01000040">
    <property type="protein sequence ID" value="RAV08130.1"/>
    <property type="molecule type" value="Genomic_DNA"/>
</dbReference>